<evidence type="ECO:0000256" key="1">
    <source>
        <dbReference type="SAM" id="MobiDB-lite"/>
    </source>
</evidence>
<keyword evidence="2" id="KW-1133">Transmembrane helix</keyword>
<feature type="transmembrane region" description="Helical" evidence="2">
    <location>
        <begin position="210"/>
        <end position="228"/>
    </location>
</feature>
<reference evidence="3 4" key="1">
    <citation type="submission" date="2024-10" db="EMBL/GenBank/DDBJ databases">
        <authorList>
            <person name="Ratan Roy A."/>
            <person name="Morales Sandoval P.H."/>
            <person name="De Los Santos Villalobos S."/>
            <person name="Chakraborty S."/>
            <person name="Mukherjee J."/>
        </authorList>
    </citation>
    <scope>NUCLEOTIDE SEQUENCE [LARGE SCALE GENOMIC DNA]</scope>
    <source>
        <strain evidence="3 4">S1</strain>
    </source>
</reference>
<name>A0ABW6IFQ1_9CYAN</name>
<comment type="caution">
    <text evidence="3">The sequence shown here is derived from an EMBL/GenBank/DDBJ whole genome shotgun (WGS) entry which is preliminary data.</text>
</comment>
<gene>
    <name evidence="3" type="ORF">ACFVKH_11920</name>
</gene>
<evidence type="ECO:0000313" key="4">
    <source>
        <dbReference type="Proteomes" id="UP001600165"/>
    </source>
</evidence>
<accession>A0ABW6IFQ1</accession>
<dbReference type="RefSeq" id="WP_377965279.1">
    <property type="nucleotide sequence ID" value="NZ_JBHZOL010000075.1"/>
</dbReference>
<keyword evidence="2" id="KW-0812">Transmembrane</keyword>
<organism evidence="3 4">
    <name type="scientific">Almyronema epifaneia S1</name>
    <dbReference type="NCBI Taxonomy" id="2991925"/>
    <lineage>
        <taxon>Bacteria</taxon>
        <taxon>Bacillati</taxon>
        <taxon>Cyanobacteriota</taxon>
        <taxon>Cyanophyceae</taxon>
        <taxon>Nodosilineales</taxon>
        <taxon>Nodosilineaceae</taxon>
        <taxon>Almyronema</taxon>
        <taxon>Almyronema epifaneia</taxon>
    </lineage>
</organism>
<evidence type="ECO:0000313" key="3">
    <source>
        <dbReference type="EMBL" id="MFE4106991.1"/>
    </source>
</evidence>
<keyword evidence="2" id="KW-0472">Membrane</keyword>
<feature type="region of interest" description="Disordered" evidence="1">
    <location>
        <begin position="169"/>
        <end position="207"/>
    </location>
</feature>
<keyword evidence="4" id="KW-1185">Reference proteome</keyword>
<dbReference type="InterPro" id="IPR049931">
    <property type="entry name" value="PIN_VapC-like"/>
</dbReference>
<dbReference type="CDD" id="cd18710">
    <property type="entry name" value="PIN_VapC-like"/>
    <property type="match status" value="1"/>
</dbReference>
<evidence type="ECO:0000256" key="2">
    <source>
        <dbReference type="SAM" id="Phobius"/>
    </source>
</evidence>
<sequence length="247" mass="27311">MAETPVYRLLFDTSALLAGSLRQWQQYGPLGECCLPEVVLEEMKFLCDRAPDPALEPKAREFLRFYPASGWQVSSVRQAHAALEPATGQSLSKRARQAIAVLECANGLAQTHRDQLIVLISNSQPLLKQLSKLQQVNLCGLPEPVLKNWSRTDQVPLPLLQGLARLQTEANKRPARPSQPAPSVSPLSPPRSPAVATRSRSPKRSSGRRGLVLGLALVAVAVVGLWFLKLSQPQRFEQIWQRFNLEG</sequence>
<dbReference type="Proteomes" id="UP001600165">
    <property type="component" value="Unassembled WGS sequence"/>
</dbReference>
<protein>
    <submittedName>
        <fullName evidence="3">PIN domain-containing protein</fullName>
    </submittedName>
</protein>
<proteinExistence type="predicted"/>
<dbReference type="EMBL" id="JBHZOL010000075">
    <property type="protein sequence ID" value="MFE4106991.1"/>
    <property type="molecule type" value="Genomic_DNA"/>
</dbReference>